<dbReference type="RefSeq" id="WP_153738067.1">
    <property type="nucleotide sequence ID" value="NZ_WJNG01000016.1"/>
</dbReference>
<dbReference type="OrthoDB" id="2626955at2"/>
<dbReference type="EMBL" id="WJNG01000016">
    <property type="protein sequence ID" value="MRH44452.1"/>
    <property type="molecule type" value="Genomic_DNA"/>
</dbReference>
<dbReference type="Proteomes" id="UP000799092">
    <property type="component" value="Unassembled WGS sequence"/>
</dbReference>
<keyword evidence="2" id="KW-1185">Reference proteome</keyword>
<dbReference type="InterPro" id="IPR009711">
    <property type="entry name" value="UPF0473"/>
</dbReference>
<comment type="caution">
    <text evidence="1">The sequence shown here is derived from an EMBL/GenBank/DDBJ whole genome shotgun (WGS) entry which is preliminary data.</text>
</comment>
<protein>
    <submittedName>
        <fullName evidence="1">DUF1292 domain-containing protein</fullName>
    </submittedName>
</protein>
<reference evidence="1" key="1">
    <citation type="submission" date="2019-11" db="EMBL/GenBank/DDBJ databases">
        <authorList>
            <person name="Li J."/>
        </authorList>
    </citation>
    <scope>NUCLEOTIDE SEQUENCE</scope>
    <source>
        <strain evidence="1">B6B</strain>
    </source>
</reference>
<accession>A0A6A8DTB1</accession>
<name>A0A6A8DTB1_9BACI</name>
<proteinExistence type="predicted"/>
<dbReference type="AlphaFoldDB" id="A0A6A8DTB1"/>
<evidence type="ECO:0000313" key="1">
    <source>
        <dbReference type="EMBL" id="MRH44452.1"/>
    </source>
</evidence>
<dbReference type="Pfam" id="PF06949">
    <property type="entry name" value="DUF1292"/>
    <property type="match status" value="1"/>
</dbReference>
<sequence>MDNIEVGEVFTIIDENETEQTVEVLAKVTVEGSSYVAVSFLEDLSEENEEGIDIFPLKIDDNRDLSAIESDEEFNKVSEAFDAIFDEAETDQD</sequence>
<gene>
    <name evidence="1" type="ORF">GH741_17550</name>
</gene>
<evidence type="ECO:0000313" key="2">
    <source>
        <dbReference type="Proteomes" id="UP000799092"/>
    </source>
</evidence>
<organism evidence="1 2">
    <name type="scientific">Aquibacillus halophilus</name>
    <dbReference type="NCBI Taxonomy" id="930132"/>
    <lineage>
        <taxon>Bacteria</taxon>
        <taxon>Bacillati</taxon>
        <taxon>Bacillota</taxon>
        <taxon>Bacilli</taxon>
        <taxon>Bacillales</taxon>
        <taxon>Bacillaceae</taxon>
        <taxon>Aquibacillus</taxon>
    </lineage>
</organism>